<dbReference type="Proteomes" id="UP001497623">
    <property type="component" value="Unassembled WGS sequence"/>
</dbReference>
<dbReference type="InterPro" id="IPR036719">
    <property type="entry name" value="Neuro-gated_channel_TM_sf"/>
</dbReference>
<protein>
    <recommendedName>
        <fullName evidence="6">Neurotransmitter-gated ion-channel ligand-binding domain-containing protein</fullName>
    </recommendedName>
</protein>
<feature type="non-terminal residue" evidence="7">
    <location>
        <position position="356"/>
    </location>
</feature>
<dbReference type="GO" id="GO:0005230">
    <property type="term" value="F:extracellular ligand-gated monoatomic ion channel activity"/>
    <property type="evidence" value="ECO:0007669"/>
    <property type="project" value="InterPro"/>
</dbReference>
<accession>A0AAV2R710</accession>
<evidence type="ECO:0000313" key="8">
    <source>
        <dbReference type="Proteomes" id="UP001497623"/>
    </source>
</evidence>
<dbReference type="InterPro" id="IPR006202">
    <property type="entry name" value="Neur_chan_lig-bd"/>
</dbReference>
<evidence type="ECO:0000259" key="6">
    <source>
        <dbReference type="Pfam" id="PF02931"/>
    </source>
</evidence>
<feature type="domain" description="Neurotransmitter-gated ion-channel ligand-binding" evidence="6">
    <location>
        <begin position="4"/>
        <end position="78"/>
    </location>
</feature>
<keyword evidence="3 5" id="KW-1133">Transmembrane helix</keyword>
<comment type="subcellular location">
    <subcellularLocation>
        <location evidence="1">Membrane</location>
        <topology evidence="1">Multi-pass membrane protein</topology>
    </subcellularLocation>
</comment>
<reference evidence="7 8" key="1">
    <citation type="submission" date="2024-05" db="EMBL/GenBank/DDBJ databases">
        <authorList>
            <person name="Wallberg A."/>
        </authorList>
    </citation>
    <scope>NUCLEOTIDE SEQUENCE [LARGE SCALE GENOMIC DNA]</scope>
</reference>
<keyword evidence="4 5" id="KW-0472">Membrane</keyword>
<feature type="transmembrane region" description="Helical" evidence="5">
    <location>
        <begin position="337"/>
        <end position="355"/>
    </location>
</feature>
<dbReference type="GO" id="GO:0016020">
    <property type="term" value="C:membrane"/>
    <property type="evidence" value="ECO:0007669"/>
    <property type="project" value="UniProtKB-SubCell"/>
</dbReference>
<dbReference type="GO" id="GO:0004888">
    <property type="term" value="F:transmembrane signaling receptor activity"/>
    <property type="evidence" value="ECO:0007669"/>
    <property type="project" value="InterPro"/>
</dbReference>
<feature type="transmembrane region" description="Helical" evidence="5">
    <location>
        <begin position="245"/>
        <end position="262"/>
    </location>
</feature>
<name>A0AAV2R710_MEGNR</name>
<keyword evidence="2 5" id="KW-0812">Transmembrane</keyword>
<evidence type="ECO:0000256" key="1">
    <source>
        <dbReference type="ARBA" id="ARBA00004141"/>
    </source>
</evidence>
<evidence type="ECO:0000256" key="2">
    <source>
        <dbReference type="ARBA" id="ARBA00022692"/>
    </source>
</evidence>
<evidence type="ECO:0000313" key="7">
    <source>
        <dbReference type="EMBL" id="CAL4114466.1"/>
    </source>
</evidence>
<dbReference type="Gene3D" id="1.20.58.390">
    <property type="entry name" value="Neurotransmitter-gated ion-channel transmembrane domain"/>
    <property type="match status" value="1"/>
</dbReference>
<keyword evidence="8" id="KW-1185">Reference proteome</keyword>
<dbReference type="EMBL" id="CAXKWB010015794">
    <property type="protein sequence ID" value="CAL4114466.1"/>
    <property type="molecule type" value="Genomic_DNA"/>
</dbReference>
<dbReference type="AlphaFoldDB" id="A0AAV2R710"/>
<dbReference type="InterPro" id="IPR036734">
    <property type="entry name" value="Neur_chan_lig-bd_sf"/>
</dbReference>
<dbReference type="SUPFAM" id="SSF90112">
    <property type="entry name" value="Neurotransmitter-gated ion-channel transmembrane pore"/>
    <property type="match status" value="1"/>
</dbReference>
<dbReference type="SUPFAM" id="SSF63712">
    <property type="entry name" value="Nicotinic receptor ligand binding domain-like"/>
    <property type="match status" value="1"/>
</dbReference>
<dbReference type="Gene3D" id="2.70.170.10">
    <property type="entry name" value="Neurotransmitter-gated ion-channel ligand-binding domain"/>
    <property type="match status" value="1"/>
</dbReference>
<dbReference type="Pfam" id="PF02931">
    <property type="entry name" value="Neur_chan_LBD"/>
    <property type="match status" value="1"/>
</dbReference>
<comment type="caution">
    <text evidence="7">The sequence shown here is derived from an EMBL/GenBank/DDBJ whole genome shotgun (WGS) entry which is preliminary data.</text>
</comment>
<feature type="non-terminal residue" evidence="7">
    <location>
        <position position="1"/>
    </location>
</feature>
<evidence type="ECO:0000256" key="5">
    <source>
        <dbReference type="SAM" id="Phobius"/>
    </source>
</evidence>
<dbReference type="InterPro" id="IPR006201">
    <property type="entry name" value="Neur_channel"/>
</dbReference>
<dbReference type="InterPro" id="IPR038050">
    <property type="entry name" value="Neuro_actylchol_rec"/>
</dbReference>
<evidence type="ECO:0000256" key="4">
    <source>
        <dbReference type="ARBA" id="ARBA00023136"/>
    </source>
</evidence>
<feature type="transmembrane region" description="Helical" evidence="5">
    <location>
        <begin position="216"/>
        <end position="238"/>
    </location>
</feature>
<organism evidence="7 8">
    <name type="scientific">Meganyctiphanes norvegica</name>
    <name type="common">Northern krill</name>
    <name type="synonym">Thysanopoda norvegica</name>
    <dbReference type="NCBI Taxonomy" id="48144"/>
    <lineage>
        <taxon>Eukaryota</taxon>
        <taxon>Metazoa</taxon>
        <taxon>Ecdysozoa</taxon>
        <taxon>Arthropoda</taxon>
        <taxon>Crustacea</taxon>
        <taxon>Multicrustacea</taxon>
        <taxon>Malacostraca</taxon>
        <taxon>Eumalacostraca</taxon>
        <taxon>Eucarida</taxon>
        <taxon>Euphausiacea</taxon>
        <taxon>Euphausiidae</taxon>
        <taxon>Meganyctiphanes</taxon>
    </lineage>
</organism>
<dbReference type="PANTHER" id="PTHR18945">
    <property type="entry name" value="NEUROTRANSMITTER GATED ION CHANNEL"/>
    <property type="match status" value="1"/>
</dbReference>
<gene>
    <name evidence="7" type="ORF">MNOR_LOCUS20433</name>
</gene>
<evidence type="ECO:0000256" key="3">
    <source>
        <dbReference type="ARBA" id="ARBA00022989"/>
    </source>
</evidence>
<sequence>PSPNYDVNISPSDENSNSHTINYAMSIWYVDEISTLDGKVTIDMNLELRWQDKRLHFINLHEEKTKINCQEIWLPDVYAVAGYGGGRQYNRNVYQERCFAEKFKNVTNELHEEDPMMAVESHGKVYLWYVTSFNVEVPCHFNLRMYPFGTQECHVTFINRDNWRMISMAPLEIGPDVVDDLLEYQLTDVGQKVIERNNHQYVVLTLSLRTLYDYHILNSFIPSALMFIICYTSFFFPITDFNERIMVSLTALLVLAALFTQISETSVKTPYFKLIDIWYVSIIGLCFSVVVLIAMINGLRPKKNVKEALIQLNPIRNGIGPLIVEVDLATNKDMSKILNTLSEIVLFGLFILLIAV</sequence>
<proteinExistence type="predicted"/>
<dbReference type="PRINTS" id="PR00252">
    <property type="entry name" value="NRIONCHANNEL"/>
</dbReference>
<feature type="transmembrane region" description="Helical" evidence="5">
    <location>
        <begin position="277"/>
        <end position="296"/>
    </location>
</feature>